<evidence type="ECO:0000256" key="1">
    <source>
        <dbReference type="SAM" id="MobiDB-lite"/>
    </source>
</evidence>
<gene>
    <name evidence="2" type="ORF">B0H17DRAFT_1338436</name>
</gene>
<dbReference type="AlphaFoldDB" id="A0AAD7CMH5"/>
<sequence>MGVNEVLGVVSSLDGQAMWNRRWGFPGVASADFAHSQVAVVNAEEIKGRLERTNWVEILLPRIMKFSLAFIVLATAQVLAVDTSNVAPGLDASRKYSPLQGLDLGNDAPKLDASRKYSPLQGSDLGNDAPGLDASRKYSPLQDSDWVSFPNAARFQRRARPPYYAGSRLPPQQDDVVSVAVLHTGEDTFKLDSRILAADGMN</sequence>
<protein>
    <submittedName>
        <fullName evidence="2">Uncharacterized protein</fullName>
    </submittedName>
</protein>
<reference evidence="2" key="1">
    <citation type="submission" date="2023-03" db="EMBL/GenBank/DDBJ databases">
        <title>Massive genome expansion in bonnet fungi (Mycena s.s.) driven by repeated elements and novel gene families across ecological guilds.</title>
        <authorList>
            <consortium name="Lawrence Berkeley National Laboratory"/>
            <person name="Harder C.B."/>
            <person name="Miyauchi S."/>
            <person name="Viragh M."/>
            <person name="Kuo A."/>
            <person name="Thoen E."/>
            <person name="Andreopoulos B."/>
            <person name="Lu D."/>
            <person name="Skrede I."/>
            <person name="Drula E."/>
            <person name="Henrissat B."/>
            <person name="Morin E."/>
            <person name="Kohler A."/>
            <person name="Barry K."/>
            <person name="LaButti K."/>
            <person name="Morin E."/>
            <person name="Salamov A."/>
            <person name="Lipzen A."/>
            <person name="Mereny Z."/>
            <person name="Hegedus B."/>
            <person name="Baldrian P."/>
            <person name="Stursova M."/>
            <person name="Weitz H."/>
            <person name="Taylor A."/>
            <person name="Grigoriev I.V."/>
            <person name="Nagy L.G."/>
            <person name="Martin F."/>
            <person name="Kauserud H."/>
        </authorList>
    </citation>
    <scope>NUCLEOTIDE SEQUENCE</scope>
    <source>
        <strain evidence="2">CBHHK067</strain>
    </source>
</reference>
<comment type="caution">
    <text evidence="2">The sequence shown here is derived from an EMBL/GenBank/DDBJ whole genome shotgun (WGS) entry which is preliminary data.</text>
</comment>
<proteinExistence type="predicted"/>
<dbReference type="EMBL" id="JARKIE010000336">
    <property type="protein sequence ID" value="KAJ7653411.1"/>
    <property type="molecule type" value="Genomic_DNA"/>
</dbReference>
<organism evidence="2 3">
    <name type="scientific">Mycena rosella</name>
    <name type="common">Pink bonnet</name>
    <name type="synonym">Agaricus rosellus</name>
    <dbReference type="NCBI Taxonomy" id="1033263"/>
    <lineage>
        <taxon>Eukaryota</taxon>
        <taxon>Fungi</taxon>
        <taxon>Dikarya</taxon>
        <taxon>Basidiomycota</taxon>
        <taxon>Agaricomycotina</taxon>
        <taxon>Agaricomycetes</taxon>
        <taxon>Agaricomycetidae</taxon>
        <taxon>Agaricales</taxon>
        <taxon>Marasmiineae</taxon>
        <taxon>Mycenaceae</taxon>
        <taxon>Mycena</taxon>
    </lineage>
</organism>
<keyword evidence="3" id="KW-1185">Reference proteome</keyword>
<name>A0AAD7CMH5_MYCRO</name>
<accession>A0AAD7CMH5</accession>
<feature type="region of interest" description="Disordered" evidence="1">
    <location>
        <begin position="113"/>
        <end position="134"/>
    </location>
</feature>
<evidence type="ECO:0000313" key="3">
    <source>
        <dbReference type="Proteomes" id="UP001221757"/>
    </source>
</evidence>
<evidence type="ECO:0000313" key="2">
    <source>
        <dbReference type="EMBL" id="KAJ7653411.1"/>
    </source>
</evidence>
<dbReference type="Proteomes" id="UP001221757">
    <property type="component" value="Unassembled WGS sequence"/>
</dbReference>